<keyword evidence="6 8" id="KW-0071">Autoinducer synthesis</keyword>
<evidence type="ECO:0000313" key="10">
    <source>
        <dbReference type="EMBL" id="ACJ12917.1"/>
    </source>
</evidence>
<evidence type="ECO:0000256" key="8">
    <source>
        <dbReference type="PROSITE-ProRule" id="PRU00533"/>
    </source>
</evidence>
<proteinExistence type="inferred from homology"/>
<dbReference type="PRINTS" id="PR01549">
    <property type="entry name" value="AUTOINDCRSYN"/>
</dbReference>
<dbReference type="EC" id="2.3.1.184" evidence="1 9"/>
<dbReference type="EMBL" id="CP034035">
    <property type="protein sequence ID" value="QCR09044.1"/>
    <property type="molecule type" value="Genomic_DNA"/>
</dbReference>
<evidence type="ECO:0000256" key="2">
    <source>
        <dbReference type="ARBA" id="ARBA00018768"/>
    </source>
</evidence>
<dbReference type="InterPro" id="IPR001690">
    <property type="entry name" value="Autoind_synthase"/>
</dbReference>
<dbReference type="OrthoDB" id="6169313at2"/>
<evidence type="ECO:0000256" key="9">
    <source>
        <dbReference type="RuleBase" id="RU361135"/>
    </source>
</evidence>
<name>D0PSW1_9GAMM</name>
<evidence type="ECO:0000313" key="12">
    <source>
        <dbReference type="Proteomes" id="UP000299580"/>
    </source>
</evidence>
<keyword evidence="4 9" id="KW-0808">Transferase</keyword>
<dbReference type="PANTHER" id="PTHR39322:SF1">
    <property type="entry name" value="ISOVALERYL-HOMOSERINE LACTONE SYNTHASE"/>
    <property type="match status" value="1"/>
</dbReference>
<dbReference type="EMBL" id="FJ167366">
    <property type="protein sequence ID" value="ACJ12917.1"/>
    <property type="molecule type" value="Genomic_DNA"/>
</dbReference>
<protein>
    <recommendedName>
        <fullName evidence="2 9">Acyl-homoserine-lactone synthase</fullName>
        <ecNumber evidence="1 9">2.3.1.184</ecNumber>
    </recommendedName>
    <alternativeName>
        <fullName evidence="9">Autoinducer synthesis protein</fullName>
    </alternativeName>
</protein>
<dbReference type="Proteomes" id="UP000299580">
    <property type="component" value="Chromosome"/>
</dbReference>
<keyword evidence="5 9" id="KW-0949">S-adenosyl-L-methionine</keyword>
<evidence type="ECO:0000313" key="11">
    <source>
        <dbReference type="EMBL" id="QCR09044.1"/>
    </source>
</evidence>
<evidence type="ECO:0000256" key="6">
    <source>
        <dbReference type="ARBA" id="ARBA00022929"/>
    </source>
</evidence>
<dbReference type="GO" id="GO:0009372">
    <property type="term" value="P:quorum sensing"/>
    <property type="evidence" value="ECO:0007669"/>
    <property type="project" value="UniProtKB-UniRule"/>
</dbReference>
<evidence type="ECO:0000256" key="7">
    <source>
        <dbReference type="ARBA" id="ARBA00048576"/>
    </source>
</evidence>
<accession>D0PSW1</accession>
<evidence type="ECO:0000256" key="1">
    <source>
        <dbReference type="ARBA" id="ARBA00012340"/>
    </source>
</evidence>
<dbReference type="InterPro" id="IPR018311">
    <property type="entry name" value="Autoind_synth_CS"/>
</dbReference>
<evidence type="ECO:0000256" key="4">
    <source>
        <dbReference type="ARBA" id="ARBA00022679"/>
    </source>
</evidence>
<reference evidence="10" key="1">
    <citation type="journal article" date="2012" name="Phytopathology">
        <title>AHL signals induce rubrifacine production in a bruI mutant of Brenneria rubrifaciens.</title>
        <authorList>
            <person name="McClean A.E."/>
            <person name="Duerkop B.A."/>
            <person name="Greenberg E.P."/>
            <person name="Kluepfel D.A."/>
        </authorList>
    </citation>
    <scope>NUCLEOTIDE SEQUENCE</scope>
    <source>
        <strain evidence="10">6D370</strain>
    </source>
</reference>
<reference evidence="11 12" key="2">
    <citation type="submission" date="2018-11" db="EMBL/GenBank/DDBJ databases">
        <title>Genome sequences of Brenneria nigrifluens and Brenneria rubrifaciens.</title>
        <authorList>
            <person name="Poret-Peterson A.T."/>
            <person name="McClean A.E."/>
            <person name="Kluepfel D.A."/>
        </authorList>
    </citation>
    <scope>NUCLEOTIDE SEQUENCE [LARGE SCALE GENOMIC DNA]</scope>
    <source>
        <strain evidence="11 12">6D370</strain>
    </source>
</reference>
<dbReference type="KEGG" id="brb:EH207_11220"/>
<dbReference type="SUPFAM" id="SSF55729">
    <property type="entry name" value="Acyl-CoA N-acyltransferases (Nat)"/>
    <property type="match status" value="1"/>
</dbReference>
<dbReference type="GO" id="GO:0061579">
    <property type="term" value="F:N-acyl homoserine lactone synthase activity"/>
    <property type="evidence" value="ECO:0007669"/>
    <property type="project" value="UniProtKB-UniRule"/>
</dbReference>
<evidence type="ECO:0000256" key="5">
    <source>
        <dbReference type="ARBA" id="ARBA00022691"/>
    </source>
</evidence>
<dbReference type="Pfam" id="PF00765">
    <property type="entry name" value="Autoind_synth"/>
    <property type="match status" value="1"/>
</dbReference>
<dbReference type="InterPro" id="IPR016181">
    <property type="entry name" value="Acyl_CoA_acyltransferase"/>
</dbReference>
<dbReference type="PANTHER" id="PTHR39322">
    <property type="entry name" value="ACYL-HOMOSERINE-LACTONE SYNTHASE"/>
    <property type="match status" value="1"/>
</dbReference>
<dbReference type="RefSeq" id="WP_137714057.1">
    <property type="nucleotide sequence ID" value="NZ_CP034035.1"/>
</dbReference>
<evidence type="ECO:0000256" key="3">
    <source>
        <dbReference type="ARBA" id="ARBA00022654"/>
    </source>
</evidence>
<dbReference type="GO" id="GO:0007165">
    <property type="term" value="P:signal transduction"/>
    <property type="evidence" value="ECO:0007669"/>
    <property type="project" value="TreeGrafter"/>
</dbReference>
<keyword evidence="3 8" id="KW-0673">Quorum sensing</keyword>
<keyword evidence="12" id="KW-1185">Reference proteome</keyword>
<gene>
    <name evidence="10" type="primary">bruI</name>
    <name evidence="11" type="ORF">EH207_11220</name>
</gene>
<dbReference type="AlphaFoldDB" id="D0PSW1"/>
<comment type="similarity">
    <text evidence="8 9">Belongs to the autoinducer synthase family.</text>
</comment>
<sequence length="216" mass="25325">MLEIFDVSFNLISNKEIDELFTLRKETFKDRLNWSVNCINGMEFDEYDGENTNYILGVKNKTIVCSVRMIEMKYPNMITGTFFNYFNEIKIPEGNYIESSRFFVDRERARALIGNNNPVCLMLFLSMINYARNYHYDGIYTIVSRSMLTILKRSGWRLSVVGEGLSEKNENIYLLFLPIDCASQHALIERIVKSKKTEPESFENWPLVFPIKKEEA</sequence>
<dbReference type="PROSITE" id="PS00949">
    <property type="entry name" value="AUTOINDUCER_SYNTH_1"/>
    <property type="match status" value="1"/>
</dbReference>
<dbReference type="PROSITE" id="PS51187">
    <property type="entry name" value="AUTOINDUCER_SYNTH_2"/>
    <property type="match status" value="1"/>
</dbReference>
<comment type="catalytic activity">
    <reaction evidence="7 9">
        <text>a fatty acyl-[ACP] + S-adenosyl-L-methionine = an N-acyl-L-homoserine lactone + S-methyl-5'-thioadenosine + holo-[ACP] + H(+)</text>
        <dbReference type="Rhea" id="RHEA:10096"/>
        <dbReference type="Rhea" id="RHEA-COMP:9685"/>
        <dbReference type="Rhea" id="RHEA-COMP:14125"/>
        <dbReference type="ChEBI" id="CHEBI:15378"/>
        <dbReference type="ChEBI" id="CHEBI:17509"/>
        <dbReference type="ChEBI" id="CHEBI:55474"/>
        <dbReference type="ChEBI" id="CHEBI:59789"/>
        <dbReference type="ChEBI" id="CHEBI:64479"/>
        <dbReference type="ChEBI" id="CHEBI:138651"/>
        <dbReference type="EC" id="2.3.1.184"/>
    </reaction>
</comment>
<organism evidence="10">
    <name type="scientific">Brenneria rubrifaciens</name>
    <dbReference type="NCBI Taxonomy" id="55213"/>
    <lineage>
        <taxon>Bacteria</taxon>
        <taxon>Pseudomonadati</taxon>
        <taxon>Pseudomonadota</taxon>
        <taxon>Gammaproteobacteria</taxon>
        <taxon>Enterobacterales</taxon>
        <taxon>Pectobacteriaceae</taxon>
        <taxon>Brenneria</taxon>
    </lineage>
</organism>
<dbReference type="Gene3D" id="3.40.630.30">
    <property type="match status" value="1"/>
</dbReference>